<comment type="caution">
    <text evidence="1">The sequence shown here is derived from an EMBL/GenBank/DDBJ whole genome shotgun (WGS) entry which is preliminary data.</text>
</comment>
<gene>
    <name evidence="1" type="ORF">CEP15_12035</name>
</gene>
<dbReference type="Pfam" id="PF09570">
    <property type="entry name" value="RE_SinI"/>
    <property type="match status" value="1"/>
</dbReference>
<keyword evidence="1" id="KW-0255">Endonuclease</keyword>
<proteinExistence type="predicted"/>
<organism evidence="1 2">
    <name type="scientific">Cylindrospermopsis raciborskii C07</name>
    <dbReference type="NCBI Taxonomy" id="2014886"/>
    <lineage>
        <taxon>Bacteria</taxon>
        <taxon>Bacillati</taxon>
        <taxon>Cyanobacteriota</taxon>
        <taxon>Cyanophyceae</taxon>
        <taxon>Nostocales</taxon>
        <taxon>Aphanizomenonaceae</taxon>
        <taxon>Cylindrospermopsis</taxon>
    </lineage>
</organism>
<evidence type="ECO:0000313" key="2">
    <source>
        <dbReference type="Proteomes" id="UP000236284"/>
    </source>
</evidence>
<evidence type="ECO:0000313" key="1">
    <source>
        <dbReference type="EMBL" id="PNJ95192.1"/>
    </source>
</evidence>
<accession>A0ABX4WK05</accession>
<sequence length="223" mass="25147">MTFIQNSDGIARMAIREIDPSLENQFANLIRFLSLFPSAASALRRKNAPGIGSEGYIYAAASNYAKGRDPKRPEPPATIPDEMVSFVLQYYFDVNPNNLDRINREHALSMSAENIVGHLLEQYLSTVLEPHGWVWCAGSLVKAVDFVKPVGDDWLLLQVKNRDNSENSSSSAIREGTTIKKWHRTFSKKPGSNWATFPDDQARPHLSENGFREFVKTYLESLK</sequence>
<dbReference type="EMBL" id="NJHS01000114">
    <property type="protein sequence ID" value="PNJ95192.1"/>
    <property type="molecule type" value="Genomic_DNA"/>
</dbReference>
<keyword evidence="1" id="KW-0540">Nuclease</keyword>
<reference evidence="1 2" key="1">
    <citation type="submission" date="2017-06" db="EMBL/GenBank/DDBJ databases">
        <title>Genome variation in co-occurring toxic Cylindrospermopsis raciborskii strains determines phenotypic plasticity.</title>
        <authorList>
            <person name="Willis A."/>
            <person name="Woodhouse J."/>
            <person name="Ongley S."/>
            <person name="Jex A."/>
            <person name="Burford M."/>
            <person name="Neilan B."/>
        </authorList>
    </citation>
    <scope>NUCLEOTIDE SEQUENCE [LARGE SCALE GENOMIC DNA]</scope>
    <source>
        <strain evidence="1 2">C07</strain>
    </source>
</reference>
<keyword evidence="2" id="KW-1185">Reference proteome</keyword>
<name>A0ABX4WK05_9CYAN</name>
<protein>
    <submittedName>
        <fullName evidence="1">Restriction endonuclease</fullName>
    </submittedName>
</protein>
<keyword evidence="1" id="KW-0378">Hydrolase</keyword>
<dbReference type="Proteomes" id="UP000236284">
    <property type="component" value="Unassembled WGS sequence"/>
</dbReference>
<dbReference type="GO" id="GO:0004519">
    <property type="term" value="F:endonuclease activity"/>
    <property type="evidence" value="ECO:0007669"/>
    <property type="project" value="UniProtKB-KW"/>
</dbReference>
<dbReference type="InterPro" id="IPR019070">
    <property type="entry name" value="Restrct_endonuc_II_SinI"/>
</dbReference>